<dbReference type="RefSeq" id="WP_007473627.1">
    <property type="nucleotide sequence ID" value="NZ_ABCJ01000001.1"/>
</dbReference>
<dbReference type="GO" id="GO:0046872">
    <property type="term" value="F:metal ion binding"/>
    <property type="evidence" value="ECO:0007669"/>
    <property type="project" value="UniProtKB-KW"/>
</dbReference>
<evidence type="ECO:0000256" key="16">
    <source>
        <dbReference type="SAM" id="Phobius"/>
    </source>
</evidence>
<evidence type="ECO:0000256" key="11">
    <source>
        <dbReference type="ARBA" id="ARBA00022914"/>
    </source>
</evidence>
<evidence type="ECO:0000256" key="5">
    <source>
        <dbReference type="ARBA" id="ARBA00022448"/>
    </source>
</evidence>
<dbReference type="InterPro" id="IPR001455">
    <property type="entry name" value="TusA-like"/>
</dbReference>
<comment type="similarity">
    <text evidence="2">Belongs to the MerT family.</text>
</comment>
<gene>
    <name evidence="18" type="ORF">CMTB2_03623</name>
</gene>
<dbReference type="AlphaFoldDB" id="A0AAI9F379"/>
<comment type="subcellular location">
    <subcellularLocation>
        <location evidence="1">Cell inner membrane</location>
        <topology evidence="1">Multi-pass membrane protein</topology>
    </subcellularLocation>
</comment>
<keyword evidence="11" id="KW-0476">Mercury</keyword>
<dbReference type="GO" id="GO:0005886">
    <property type="term" value="C:plasma membrane"/>
    <property type="evidence" value="ECO:0007669"/>
    <property type="project" value="UniProtKB-SubCell"/>
</dbReference>
<evidence type="ECO:0000256" key="14">
    <source>
        <dbReference type="ARBA" id="ARBA00030934"/>
    </source>
</evidence>
<evidence type="ECO:0000256" key="8">
    <source>
        <dbReference type="ARBA" id="ARBA00022519"/>
    </source>
</evidence>
<keyword evidence="5" id="KW-0813">Transport</keyword>
<keyword evidence="12 16" id="KW-1133">Transmembrane helix</keyword>
<dbReference type="Gene3D" id="3.30.110.40">
    <property type="entry name" value="TusA-like domain"/>
    <property type="match status" value="1"/>
</dbReference>
<feature type="domain" description="UPF0033" evidence="17">
    <location>
        <begin position="3"/>
        <end position="68"/>
    </location>
</feature>
<evidence type="ECO:0000256" key="10">
    <source>
        <dbReference type="ARBA" id="ARBA00022723"/>
    </source>
</evidence>
<keyword evidence="10" id="KW-0479">Metal-binding</keyword>
<comment type="similarity">
    <text evidence="3">Belongs to the sulfur carrier protein TusA family.</text>
</comment>
<dbReference type="PANTHER" id="PTHR33279:SF6">
    <property type="entry name" value="SULFUR CARRIER PROTEIN YEDF-RELATED"/>
    <property type="match status" value="1"/>
</dbReference>
<dbReference type="Proteomes" id="UP000003288">
    <property type="component" value="Unassembled WGS sequence"/>
</dbReference>
<evidence type="ECO:0000256" key="4">
    <source>
        <dbReference type="ARBA" id="ARBA00017053"/>
    </source>
</evidence>
<dbReference type="Pfam" id="PF02411">
    <property type="entry name" value="MerT"/>
    <property type="match status" value="1"/>
</dbReference>
<comment type="function">
    <text evidence="15">Involved in mercury resistance. Probably transfers a mercuric ion from the periplasmic Hg(2+)-binding protein MerP to the cytoplasmic mercuric reductase MerA.</text>
</comment>
<comment type="caution">
    <text evidence="18">The sequence shown here is derived from an EMBL/GenBank/DDBJ whole genome shotgun (WGS) entry which is preliminary data.</text>
</comment>
<accession>A0AAI9F379</accession>
<proteinExistence type="inferred from homology"/>
<keyword evidence="9 16" id="KW-0812">Transmembrane</keyword>
<sequence>MVKKIDCRNLACPEPVLKTKEALEEMEEGILEVKLNSFSSIQNVKRFAKNQGLYVSEKKDGKDTIISIIKGYECEIPHQQTNESKSFWTLIIGAVITAFLASTCCLGPLLFLIFGVSVGSLSFLHIFAPYHIYFSIAAVLIILYLWGNWFFKLRKKPVCEGSICKNYVKYLTIGTIFVAILVTYPYWAQYILIGE</sequence>
<organism evidence="18 19">
    <name type="scientific">Caminibacter mediatlanticus TB-2</name>
    <dbReference type="NCBI Taxonomy" id="391592"/>
    <lineage>
        <taxon>Bacteria</taxon>
        <taxon>Pseudomonadati</taxon>
        <taxon>Campylobacterota</taxon>
        <taxon>Epsilonproteobacteria</taxon>
        <taxon>Nautiliales</taxon>
        <taxon>Nautiliaceae</taxon>
        <taxon>Caminibacter</taxon>
    </lineage>
</organism>
<name>A0AAI9F379_9BACT</name>
<feature type="transmembrane region" description="Helical" evidence="16">
    <location>
        <begin position="167"/>
        <end position="187"/>
    </location>
</feature>
<evidence type="ECO:0000256" key="7">
    <source>
        <dbReference type="ARBA" id="ARBA00022475"/>
    </source>
</evidence>
<keyword evidence="8" id="KW-0997">Cell inner membrane</keyword>
<dbReference type="InterPro" id="IPR003457">
    <property type="entry name" value="Transprt_MerT"/>
</dbReference>
<evidence type="ECO:0000256" key="9">
    <source>
        <dbReference type="ARBA" id="ARBA00022692"/>
    </source>
</evidence>
<evidence type="ECO:0000313" key="19">
    <source>
        <dbReference type="Proteomes" id="UP000003288"/>
    </source>
</evidence>
<keyword evidence="13 16" id="KW-0472">Membrane</keyword>
<evidence type="ECO:0000256" key="6">
    <source>
        <dbReference type="ARBA" id="ARBA00022466"/>
    </source>
</evidence>
<feature type="transmembrane region" description="Helical" evidence="16">
    <location>
        <begin position="126"/>
        <end position="146"/>
    </location>
</feature>
<keyword evidence="6" id="KW-0475">Mercuric resistance</keyword>
<evidence type="ECO:0000256" key="3">
    <source>
        <dbReference type="ARBA" id="ARBA00008984"/>
    </source>
</evidence>
<evidence type="ECO:0000256" key="1">
    <source>
        <dbReference type="ARBA" id="ARBA00004429"/>
    </source>
</evidence>
<evidence type="ECO:0000256" key="12">
    <source>
        <dbReference type="ARBA" id="ARBA00022989"/>
    </source>
</evidence>
<dbReference type="GO" id="GO:0015097">
    <property type="term" value="F:mercury ion transmembrane transporter activity"/>
    <property type="evidence" value="ECO:0007669"/>
    <property type="project" value="InterPro"/>
</dbReference>
<feature type="transmembrane region" description="Helical" evidence="16">
    <location>
        <begin position="87"/>
        <end position="114"/>
    </location>
</feature>
<dbReference type="Pfam" id="PF01206">
    <property type="entry name" value="TusA"/>
    <property type="match status" value="1"/>
</dbReference>
<evidence type="ECO:0000256" key="2">
    <source>
        <dbReference type="ARBA" id="ARBA00008224"/>
    </source>
</evidence>
<evidence type="ECO:0000256" key="13">
    <source>
        <dbReference type="ARBA" id="ARBA00023136"/>
    </source>
</evidence>
<evidence type="ECO:0000313" key="18">
    <source>
        <dbReference type="EMBL" id="EDM24574.1"/>
    </source>
</evidence>
<protein>
    <recommendedName>
        <fullName evidence="4">Mercuric transport protein MerT</fullName>
    </recommendedName>
    <alternativeName>
        <fullName evidence="14">Mercury ion transport protein</fullName>
    </alternativeName>
</protein>
<dbReference type="InterPro" id="IPR036868">
    <property type="entry name" value="TusA-like_sf"/>
</dbReference>
<dbReference type="CDD" id="cd03421">
    <property type="entry name" value="SirA_like_N"/>
    <property type="match status" value="1"/>
</dbReference>
<dbReference type="SUPFAM" id="SSF64307">
    <property type="entry name" value="SirA-like"/>
    <property type="match status" value="1"/>
</dbReference>
<dbReference type="PANTHER" id="PTHR33279">
    <property type="entry name" value="SULFUR CARRIER PROTEIN YEDF-RELATED"/>
    <property type="match status" value="1"/>
</dbReference>
<evidence type="ECO:0000259" key="17">
    <source>
        <dbReference type="Pfam" id="PF01206"/>
    </source>
</evidence>
<keyword evidence="7" id="KW-1003">Cell membrane</keyword>
<reference evidence="18 19" key="1">
    <citation type="journal article" date="2011" name="Stand. Genomic Sci.">
        <title>Draft genome sequence of Caminibacter mediatlanticus strain TB-2, an epsilonproteobacterium isolated from a deep-sea hydrothermal vent.</title>
        <authorList>
            <person name="Giovannelli D."/>
            <person name="Ferriera S."/>
            <person name="Johnson J."/>
            <person name="Kravitz S."/>
            <person name="Perez-Rodriguez I."/>
            <person name="Ricci J."/>
            <person name="O'Brien C."/>
            <person name="Voordeckers J.W."/>
            <person name="Bini E."/>
            <person name="Vetriani C."/>
        </authorList>
    </citation>
    <scope>NUCLEOTIDE SEQUENCE [LARGE SCALE GENOMIC DNA]</scope>
    <source>
        <strain evidence="18 19">TB-2</strain>
    </source>
</reference>
<evidence type="ECO:0000256" key="15">
    <source>
        <dbReference type="ARBA" id="ARBA00045720"/>
    </source>
</evidence>
<dbReference type="EMBL" id="ABCJ01000001">
    <property type="protein sequence ID" value="EDM24574.1"/>
    <property type="molecule type" value="Genomic_DNA"/>
</dbReference>